<feature type="compositionally biased region" description="Pro residues" evidence="1">
    <location>
        <begin position="272"/>
        <end position="321"/>
    </location>
</feature>
<keyword evidence="2" id="KW-0732">Signal</keyword>
<dbReference type="Gene3D" id="2.70.50.70">
    <property type="match status" value="1"/>
</dbReference>
<dbReference type="Proteomes" id="UP000226031">
    <property type="component" value="Unassembled WGS sequence"/>
</dbReference>
<reference evidence="3 4" key="1">
    <citation type="submission" date="2017-10" db="EMBL/GenBank/DDBJ databases">
        <title>Comparative genomics in systemic dimorphic fungi from Ajellomycetaceae.</title>
        <authorList>
            <person name="Munoz J.F."/>
            <person name="Mcewen J.G."/>
            <person name="Clay O.K."/>
            <person name="Cuomo C.A."/>
        </authorList>
    </citation>
    <scope>NUCLEOTIDE SEQUENCE [LARGE SCALE GENOMIC DNA]</scope>
    <source>
        <strain evidence="3 4">UAMH4076</strain>
    </source>
</reference>
<feature type="region of interest" description="Disordered" evidence="1">
    <location>
        <begin position="248"/>
        <end position="375"/>
    </location>
</feature>
<keyword evidence="4" id="KW-1185">Reference proteome</keyword>
<sequence>MHFSTSFVAAVAALLSAHTVDAHMKIKTPIPFNPQSLDNGPLDPKGADFPCKFGGGYIAGTRQVPPENVFAIGEEQTLSFIGSAVHGGGSCQLSLTEDPIPNKDSVWRVIHSIEGGCPASVDGNLAEDPNGTGASEFKFQIPSSIIPGEYTFAWSWINRIGNREFYMNCAPITITGGIKRRYTPTPRAQPANKAPLAKRQDLPEMFVANINGCKTEEGVDIRFPNPGSSLELAGLASRLLGSDTPICTLPDGTKVMPGAGGNPGNPGGSDPSPSPPAGPYPTPSASPSLPPPSASPSLPPPSASPSLPPPSASPSLPPPATTPEATQGSTPPAVSPGSFATQAPKVPPPANPPAANPPAANPPASSGSGNGSIMSGACSKEGEWNCIGGTQFQRCASGQWTVAMPVAAGTKCTSNSGEFAIAATKKRDHGARMHRRRGHF</sequence>
<organism evidence="3 4">
    <name type="scientific">[Emmonsia] crescens</name>
    <dbReference type="NCBI Taxonomy" id="73230"/>
    <lineage>
        <taxon>Eukaryota</taxon>
        <taxon>Fungi</taxon>
        <taxon>Dikarya</taxon>
        <taxon>Ascomycota</taxon>
        <taxon>Pezizomycotina</taxon>
        <taxon>Eurotiomycetes</taxon>
        <taxon>Eurotiomycetidae</taxon>
        <taxon>Onygenales</taxon>
        <taxon>Ajellomycetaceae</taxon>
        <taxon>Emergomyces</taxon>
    </lineage>
</organism>
<name>A0A2B7ZNZ1_9EURO</name>
<feature type="chain" id="PRO_5012789987" description="DNA-directed RNA polymerase" evidence="2">
    <location>
        <begin position="23"/>
        <end position="440"/>
    </location>
</feature>
<dbReference type="VEuPathDB" id="FungiDB:EMCG_00241"/>
<comment type="caution">
    <text evidence="3">The sequence shown here is derived from an EMBL/GenBank/DDBJ whole genome shotgun (WGS) entry which is preliminary data.</text>
</comment>
<dbReference type="VEuPathDB" id="FungiDB:EMCG_05847"/>
<protein>
    <recommendedName>
        <fullName evidence="5">DNA-directed RNA polymerase</fullName>
    </recommendedName>
</protein>
<dbReference type="STRING" id="73230.A0A2B7ZNZ1"/>
<dbReference type="EMBL" id="PDND01000017">
    <property type="protein sequence ID" value="PGH35716.1"/>
    <property type="molecule type" value="Genomic_DNA"/>
</dbReference>
<feature type="compositionally biased region" description="Gly residues" evidence="1">
    <location>
        <begin position="258"/>
        <end position="267"/>
    </location>
</feature>
<feature type="compositionally biased region" description="Pro residues" evidence="1">
    <location>
        <begin position="345"/>
        <end position="361"/>
    </location>
</feature>
<feature type="compositionally biased region" description="Low complexity" evidence="1">
    <location>
        <begin position="362"/>
        <end position="375"/>
    </location>
</feature>
<gene>
    <name evidence="3" type="ORF">GX50_01429</name>
</gene>
<evidence type="ECO:0000256" key="2">
    <source>
        <dbReference type="SAM" id="SignalP"/>
    </source>
</evidence>
<feature type="signal peptide" evidence="2">
    <location>
        <begin position="1"/>
        <end position="22"/>
    </location>
</feature>
<evidence type="ECO:0000313" key="4">
    <source>
        <dbReference type="Proteomes" id="UP000226031"/>
    </source>
</evidence>
<accession>A0A2B7ZNZ1</accession>
<dbReference type="AlphaFoldDB" id="A0A2B7ZNZ1"/>
<dbReference type="PANTHER" id="PTHR36182">
    <property type="entry name" value="PROTEIN, PUTATIVE (AFU_ORTHOLOGUE AFUA_6G10930)-RELATED"/>
    <property type="match status" value="1"/>
</dbReference>
<evidence type="ECO:0008006" key="5">
    <source>
        <dbReference type="Google" id="ProtNLM"/>
    </source>
</evidence>
<evidence type="ECO:0000256" key="1">
    <source>
        <dbReference type="SAM" id="MobiDB-lite"/>
    </source>
</evidence>
<evidence type="ECO:0000313" key="3">
    <source>
        <dbReference type="EMBL" id="PGH35716.1"/>
    </source>
</evidence>
<proteinExistence type="predicted"/>
<dbReference type="PANTHER" id="PTHR36182:SF2">
    <property type="entry name" value="LYTIC POLYSACCHARIDE MONOOXYGENASE"/>
    <property type="match status" value="1"/>
</dbReference>